<keyword evidence="4 6" id="KW-0520">NAD</keyword>
<dbReference type="GO" id="GO:0016652">
    <property type="term" value="F:oxidoreductase activity, acting on NAD(P)H as acceptor"/>
    <property type="evidence" value="ECO:0007669"/>
    <property type="project" value="UniProtKB-UniRule"/>
</dbReference>
<evidence type="ECO:0000256" key="2">
    <source>
        <dbReference type="ARBA" id="ARBA00022643"/>
    </source>
</evidence>
<evidence type="ECO:0000313" key="8">
    <source>
        <dbReference type="EMBL" id="NYD22437.1"/>
    </source>
</evidence>
<keyword evidence="2 6" id="KW-0288">FMN</keyword>
<keyword evidence="9" id="KW-1185">Reference proteome</keyword>
<gene>
    <name evidence="6" type="primary">azoR</name>
    <name evidence="8" type="ORF">BJ968_001977</name>
</gene>
<evidence type="ECO:0000256" key="4">
    <source>
        <dbReference type="ARBA" id="ARBA00023027"/>
    </source>
</evidence>
<dbReference type="GO" id="GO:0009055">
    <property type="term" value="F:electron transfer activity"/>
    <property type="evidence" value="ECO:0007669"/>
    <property type="project" value="UniProtKB-UniRule"/>
</dbReference>
<comment type="catalytic activity">
    <reaction evidence="5">
        <text>N,N-dimethyl-1,4-phenylenediamine + anthranilate + 2 NAD(+) = 2-(4-dimethylaminophenyl)diazenylbenzoate + 2 NADH + 2 H(+)</text>
        <dbReference type="Rhea" id="RHEA:55872"/>
        <dbReference type="ChEBI" id="CHEBI:15378"/>
        <dbReference type="ChEBI" id="CHEBI:15783"/>
        <dbReference type="ChEBI" id="CHEBI:16567"/>
        <dbReference type="ChEBI" id="CHEBI:57540"/>
        <dbReference type="ChEBI" id="CHEBI:57945"/>
        <dbReference type="ChEBI" id="CHEBI:71579"/>
        <dbReference type="EC" id="1.7.1.17"/>
    </reaction>
    <physiologicalReaction direction="right-to-left" evidence="5">
        <dbReference type="Rhea" id="RHEA:55874"/>
    </physiologicalReaction>
</comment>
<comment type="cofactor">
    <cofactor evidence="6">
        <name>FMN</name>
        <dbReference type="ChEBI" id="CHEBI:58210"/>
    </cofactor>
    <text evidence="6">Binds 1 FMN per subunit.</text>
</comment>
<accession>A0A7Y9DKS8</accession>
<reference evidence="8 9" key="1">
    <citation type="submission" date="2020-07" db="EMBL/GenBank/DDBJ databases">
        <title>Sequencing the genomes of 1000 actinobacteria strains.</title>
        <authorList>
            <person name="Klenk H.-P."/>
        </authorList>
    </citation>
    <scope>NUCLEOTIDE SEQUENCE [LARGE SCALE GENOMIC DNA]</scope>
    <source>
        <strain evidence="8 9">DSM 7487</strain>
    </source>
</reference>
<dbReference type="Pfam" id="PF02525">
    <property type="entry name" value="Flavodoxin_2"/>
    <property type="match status" value="1"/>
</dbReference>
<comment type="function">
    <text evidence="6">Also exhibits azoreductase activity. Catalyzes the reductive cleavage of the azo bond in aromatic azo compounds to the corresponding amines.</text>
</comment>
<dbReference type="InterPro" id="IPR029039">
    <property type="entry name" value="Flavoprotein-like_sf"/>
</dbReference>
<dbReference type="InterPro" id="IPR003680">
    <property type="entry name" value="Flavodoxin_fold"/>
</dbReference>
<evidence type="ECO:0000313" key="9">
    <source>
        <dbReference type="Proteomes" id="UP000521922"/>
    </source>
</evidence>
<dbReference type="Gene3D" id="3.40.50.360">
    <property type="match status" value="1"/>
</dbReference>
<feature type="domain" description="Flavodoxin-like fold" evidence="7">
    <location>
        <begin position="3"/>
        <end position="170"/>
    </location>
</feature>
<dbReference type="EC" id="1.7.1.17" evidence="6"/>
<feature type="binding site" evidence="6">
    <location>
        <begin position="16"/>
        <end position="18"/>
    </location>
    <ligand>
        <name>FMN</name>
        <dbReference type="ChEBI" id="CHEBI:58210"/>
    </ligand>
</feature>
<keyword evidence="3 6" id="KW-0560">Oxidoreductase</keyword>
<evidence type="ECO:0000256" key="6">
    <source>
        <dbReference type="HAMAP-Rule" id="MF_01216"/>
    </source>
</evidence>
<dbReference type="EC" id="1.6.5.-" evidence="6"/>
<comment type="function">
    <text evidence="6">Quinone reductase that provides resistance to thiol-specific stress caused by electrophilic quinones.</text>
</comment>
<evidence type="ECO:0000259" key="7">
    <source>
        <dbReference type="Pfam" id="PF02525"/>
    </source>
</evidence>
<evidence type="ECO:0000256" key="1">
    <source>
        <dbReference type="ARBA" id="ARBA00022630"/>
    </source>
</evidence>
<name>A0A7Y9DKS8_9ACTN</name>
<dbReference type="GO" id="GO:0016655">
    <property type="term" value="F:oxidoreductase activity, acting on NAD(P)H, quinone or similar compound as acceptor"/>
    <property type="evidence" value="ECO:0007669"/>
    <property type="project" value="InterPro"/>
</dbReference>
<dbReference type="GO" id="GO:0010181">
    <property type="term" value="F:FMN binding"/>
    <property type="evidence" value="ECO:0007669"/>
    <property type="project" value="UniProtKB-UniRule"/>
</dbReference>
<dbReference type="SUPFAM" id="SSF52218">
    <property type="entry name" value="Flavoproteins"/>
    <property type="match status" value="1"/>
</dbReference>
<comment type="caution">
    <text evidence="6">Lacks conserved residue(s) required for the propagation of feature annotation.</text>
</comment>
<dbReference type="Proteomes" id="UP000521922">
    <property type="component" value="Unassembled WGS sequence"/>
</dbReference>
<proteinExistence type="inferred from homology"/>
<organism evidence="8 9">
    <name type="scientific">Kineococcus aurantiacus</name>
    <dbReference type="NCBI Taxonomy" id="37633"/>
    <lineage>
        <taxon>Bacteria</taxon>
        <taxon>Bacillati</taxon>
        <taxon>Actinomycetota</taxon>
        <taxon>Actinomycetes</taxon>
        <taxon>Kineosporiales</taxon>
        <taxon>Kineosporiaceae</taxon>
        <taxon>Kineococcus</taxon>
    </lineage>
</organism>
<dbReference type="InterPro" id="IPR050104">
    <property type="entry name" value="FMN-dep_NADH:Q_OxRdtase_AzoR1"/>
</dbReference>
<evidence type="ECO:0000256" key="3">
    <source>
        <dbReference type="ARBA" id="ARBA00023002"/>
    </source>
</evidence>
<evidence type="ECO:0000256" key="5">
    <source>
        <dbReference type="ARBA" id="ARBA00048542"/>
    </source>
</evidence>
<sequence>MPHLLHLDSSADLATSRSRAITAAFAEAWRSRGDDFTVTHRDLHRDPLPHFTTNEQHWPAADRLPGAQVPAEQDALTAQIHAELLAADVVVVGAPLYNYTVPSTLKVWIDHVHIPGALAGEGSQPLKGRHAVVVSSRGATYDAGSPTEDWDHGVPVLRIVLGNSLGMQVHVVQTSATLADRLPDLAELKDRGAAEFEAAKTAARELARTL</sequence>
<protein>
    <recommendedName>
        <fullName evidence="6">FMN dependent NADH:quinone oxidoreductase</fullName>
        <ecNumber evidence="6">1.6.5.-</ecNumber>
    </recommendedName>
    <alternativeName>
        <fullName evidence="6">Azo-dye reductase</fullName>
    </alternativeName>
    <alternativeName>
        <fullName evidence="6">FMN-dependent NADH-azo compound oxidoreductase</fullName>
    </alternativeName>
    <alternativeName>
        <fullName evidence="6">FMN-dependent NADH-azoreductase</fullName>
        <ecNumber evidence="6">1.7.1.17</ecNumber>
    </alternativeName>
</protein>
<feature type="binding site" evidence="6">
    <location>
        <position position="10"/>
    </location>
    <ligand>
        <name>FMN</name>
        <dbReference type="ChEBI" id="CHEBI:58210"/>
    </ligand>
</feature>
<comment type="caution">
    <text evidence="8">The sequence shown here is derived from an EMBL/GenBank/DDBJ whole genome shotgun (WGS) entry which is preliminary data.</text>
</comment>
<comment type="subunit">
    <text evidence="6">Homodimer.</text>
</comment>
<comment type="catalytic activity">
    <reaction evidence="6">
        <text>2 a quinone + NADH + H(+) = 2 a 1,4-benzosemiquinone + NAD(+)</text>
        <dbReference type="Rhea" id="RHEA:65952"/>
        <dbReference type="ChEBI" id="CHEBI:15378"/>
        <dbReference type="ChEBI" id="CHEBI:57540"/>
        <dbReference type="ChEBI" id="CHEBI:57945"/>
        <dbReference type="ChEBI" id="CHEBI:132124"/>
        <dbReference type="ChEBI" id="CHEBI:134225"/>
    </reaction>
</comment>
<dbReference type="AlphaFoldDB" id="A0A7Y9DKS8"/>
<dbReference type="InterPro" id="IPR023048">
    <property type="entry name" value="NADH:quinone_OxRdtase_FMN_depd"/>
</dbReference>
<dbReference type="HAMAP" id="MF_01216">
    <property type="entry name" value="Azoreductase_type1"/>
    <property type="match status" value="1"/>
</dbReference>
<keyword evidence="1 6" id="KW-0285">Flavoprotein</keyword>
<comment type="similarity">
    <text evidence="6">Belongs to the azoreductase type 1 family.</text>
</comment>
<dbReference type="PANTHER" id="PTHR43741">
    <property type="entry name" value="FMN-DEPENDENT NADH-AZOREDUCTASE 1"/>
    <property type="match status" value="1"/>
</dbReference>
<dbReference type="EMBL" id="JACCBB010000001">
    <property type="protein sequence ID" value="NYD22437.1"/>
    <property type="molecule type" value="Genomic_DNA"/>
</dbReference>
<dbReference type="RefSeq" id="WP_179751411.1">
    <property type="nucleotide sequence ID" value="NZ_BAAAGN010000004.1"/>
</dbReference>
<dbReference type="PANTHER" id="PTHR43741:SF4">
    <property type="entry name" value="FMN-DEPENDENT NADH:QUINONE OXIDOREDUCTASE"/>
    <property type="match status" value="1"/>
</dbReference>